<dbReference type="EMBL" id="AP024169">
    <property type="protein sequence ID" value="BCN29468.1"/>
    <property type="molecule type" value="Genomic_DNA"/>
</dbReference>
<evidence type="ECO:0000313" key="2">
    <source>
        <dbReference type="Proteomes" id="UP000595897"/>
    </source>
</evidence>
<dbReference type="Proteomes" id="UP000595897">
    <property type="component" value="Chromosome"/>
</dbReference>
<proteinExistence type="predicted"/>
<dbReference type="AlphaFoldDB" id="A0A7R7ICY4"/>
<reference evidence="1 2" key="1">
    <citation type="submission" date="2020-11" db="EMBL/GenBank/DDBJ databases">
        <title>Draft genome sequencing of a Lachnospiraceae strain isolated from anoxic soil subjected to BSD treatment.</title>
        <authorList>
            <person name="Uek A."/>
            <person name="Tonouchi A."/>
        </authorList>
    </citation>
    <scope>NUCLEOTIDE SEQUENCE [LARGE SCALE GENOMIC DNA]</scope>
    <source>
        <strain evidence="1 2">TB5</strain>
    </source>
</reference>
<protein>
    <submittedName>
        <fullName evidence="1">Uncharacterized protein</fullName>
    </submittedName>
</protein>
<gene>
    <name evidence="1" type="ORF">bsdtb5_07630</name>
</gene>
<evidence type="ECO:0000313" key="1">
    <source>
        <dbReference type="EMBL" id="BCN29468.1"/>
    </source>
</evidence>
<keyword evidence="2" id="KW-1185">Reference proteome</keyword>
<dbReference type="KEGG" id="ahb:bsdtb5_07630"/>
<organism evidence="1 2">
    <name type="scientific">Anaeromicropila herbilytica</name>
    <dbReference type="NCBI Taxonomy" id="2785025"/>
    <lineage>
        <taxon>Bacteria</taxon>
        <taxon>Bacillati</taxon>
        <taxon>Bacillota</taxon>
        <taxon>Clostridia</taxon>
        <taxon>Lachnospirales</taxon>
        <taxon>Lachnospiraceae</taxon>
        <taxon>Anaeromicropila</taxon>
    </lineage>
</organism>
<name>A0A7R7ICY4_9FIRM</name>
<accession>A0A7R7ICY4</accession>
<sequence>MINLEVRLSFVTQHLILMMYNLSQSMNNIHKYLFSKIIYKAKLTQISKECQVFFLILLGKSLKNIYSLK</sequence>